<comment type="caution">
    <text evidence="3">The sequence shown here is derived from an EMBL/GenBank/DDBJ whole genome shotgun (WGS) entry which is preliminary data.</text>
</comment>
<evidence type="ECO:0000313" key="4">
    <source>
        <dbReference type="Proteomes" id="UP000602076"/>
    </source>
</evidence>
<dbReference type="EMBL" id="JACXSI010000046">
    <property type="protein sequence ID" value="MBD3109888.1"/>
    <property type="molecule type" value="Genomic_DNA"/>
</dbReference>
<dbReference type="NCBIfam" id="NF010223">
    <property type="entry name" value="PRK13679.1"/>
    <property type="match status" value="1"/>
</dbReference>
<gene>
    <name evidence="3" type="ORF">IEO70_16225</name>
</gene>
<accession>A0A927CYA0</accession>
<dbReference type="HAMAP" id="MF_01444">
    <property type="entry name" value="2H_phosphoesterase_YjcG"/>
    <property type="match status" value="1"/>
</dbReference>
<dbReference type="PANTHER" id="PTHR40037">
    <property type="entry name" value="PHOSPHOESTERASE YJCG-RELATED"/>
    <property type="match status" value="1"/>
</dbReference>
<dbReference type="PANTHER" id="PTHR40037:SF1">
    <property type="entry name" value="PHOSPHOESTERASE SAOUHSC_00951-RELATED"/>
    <property type="match status" value="1"/>
</dbReference>
<comment type="similarity">
    <text evidence="2">Belongs to the 2H phosphoesterase superfamily. YjcG family.</text>
</comment>
<sequence length="170" mass="19680">MKYGVVIFPSKKLQDIVNSYRKRYDPNYSLIPPHITIKYTFESTEEEIAKVAKYLEEVAADTNPFTLRVLKVSTFQPVNNVIYLKVEPTSELVSLQQKLQNDLMGSDEFSFVPHITLGQKLTDAEHSDVFGQVSMLDLRHEETVDRFHLLYQLENGSWTVYETFRLGKEA</sequence>
<keyword evidence="1 2" id="KW-0378">Hydrolase</keyword>
<proteinExistence type="inferred from homology"/>
<dbReference type="Pfam" id="PF13563">
    <property type="entry name" value="2_5_RNA_ligase2"/>
    <property type="match status" value="1"/>
</dbReference>
<dbReference type="InterPro" id="IPR050580">
    <property type="entry name" value="2H_phosphoesterase_YjcG-like"/>
</dbReference>
<feature type="active site" description="Proton acceptor" evidence="2">
    <location>
        <position position="114"/>
    </location>
</feature>
<evidence type="ECO:0000256" key="2">
    <source>
        <dbReference type="HAMAP-Rule" id="MF_01444"/>
    </source>
</evidence>
<evidence type="ECO:0000256" key="1">
    <source>
        <dbReference type="ARBA" id="ARBA00022801"/>
    </source>
</evidence>
<reference evidence="3" key="1">
    <citation type="submission" date="2020-09" db="EMBL/GenBank/DDBJ databases">
        <title>Bacillus faecalis sp. nov., a moderately halophilic bacterium isolated from cow faeces.</title>
        <authorList>
            <person name="Jiang L."/>
            <person name="Lee J."/>
        </authorList>
    </citation>
    <scope>NUCLEOTIDE SEQUENCE</scope>
    <source>
        <strain evidence="3">AGMB 02131</strain>
    </source>
</reference>
<dbReference type="InterPro" id="IPR009097">
    <property type="entry name" value="Cyclic_Pdiesterase"/>
</dbReference>
<evidence type="ECO:0000313" key="3">
    <source>
        <dbReference type="EMBL" id="MBD3109888.1"/>
    </source>
</evidence>
<dbReference type="GO" id="GO:0016874">
    <property type="term" value="F:ligase activity"/>
    <property type="evidence" value="ECO:0007669"/>
    <property type="project" value="UniProtKB-KW"/>
</dbReference>
<feature type="short sequence motif" description="HXTX 2" evidence="2">
    <location>
        <begin position="114"/>
        <end position="117"/>
    </location>
</feature>
<dbReference type="SUPFAM" id="SSF55144">
    <property type="entry name" value="LigT-like"/>
    <property type="match status" value="1"/>
</dbReference>
<organism evidence="3 4">
    <name type="scientific">Peribacillus faecalis</name>
    <dbReference type="NCBI Taxonomy" id="2772559"/>
    <lineage>
        <taxon>Bacteria</taxon>
        <taxon>Bacillati</taxon>
        <taxon>Bacillota</taxon>
        <taxon>Bacilli</taxon>
        <taxon>Bacillales</taxon>
        <taxon>Bacillaceae</taxon>
        <taxon>Peribacillus</taxon>
    </lineage>
</organism>
<dbReference type="Proteomes" id="UP000602076">
    <property type="component" value="Unassembled WGS sequence"/>
</dbReference>
<dbReference type="GO" id="GO:0016788">
    <property type="term" value="F:hydrolase activity, acting on ester bonds"/>
    <property type="evidence" value="ECO:0007669"/>
    <property type="project" value="UniProtKB-UniRule"/>
</dbReference>
<dbReference type="EC" id="3.1.-.-" evidence="2"/>
<dbReference type="Gene3D" id="3.90.1140.10">
    <property type="entry name" value="Cyclic phosphodiesterase"/>
    <property type="match status" value="1"/>
</dbReference>
<keyword evidence="3" id="KW-0436">Ligase</keyword>
<dbReference type="RefSeq" id="WP_190999423.1">
    <property type="nucleotide sequence ID" value="NZ_JACXSI010000046.1"/>
</dbReference>
<dbReference type="AlphaFoldDB" id="A0A927CYA0"/>
<feature type="short sequence motif" description="HXTX 1" evidence="2">
    <location>
        <begin position="34"/>
        <end position="37"/>
    </location>
</feature>
<feature type="active site" description="Proton donor" evidence="2">
    <location>
        <position position="34"/>
    </location>
</feature>
<dbReference type="InterPro" id="IPR022932">
    <property type="entry name" value="YjcG"/>
</dbReference>
<name>A0A927CYA0_9BACI</name>
<keyword evidence="4" id="KW-1185">Reference proteome</keyword>
<protein>
    <recommendedName>
        <fullName evidence="2">Putative phosphoesterase IEO70_16225</fullName>
        <ecNumber evidence="2">3.1.-.-</ecNumber>
    </recommendedName>
</protein>